<gene>
    <name evidence="2" type="ORF">C1H46_020296</name>
</gene>
<evidence type="ECO:0000313" key="3">
    <source>
        <dbReference type="Proteomes" id="UP000315295"/>
    </source>
</evidence>
<keyword evidence="3" id="KW-1185">Reference proteome</keyword>
<dbReference type="Proteomes" id="UP000315295">
    <property type="component" value="Unassembled WGS sequence"/>
</dbReference>
<feature type="region of interest" description="Disordered" evidence="1">
    <location>
        <begin position="31"/>
        <end position="93"/>
    </location>
</feature>
<reference evidence="2 3" key="1">
    <citation type="journal article" date="2019" name="G3 (Bethesda)">
        <title>Sequencing of a Wild Apple (Malus baccata) Genome Unravels the Differences Between Cultivated and Wild Apple Species Regarding Disease Resistance and Cold Tolerance.</title>
        <authorList>
            <person name="Chen X."/>
        </authorList>
    </citation>
    <scope>NUCLEOTIDE SEQUENCE [LARGE SCALE GENOMIC DNA]</scope>
    <source>
        <strain evidence="3">cv. Shandingzi</strain>
        <tissue evidence="2">Leaves</tissue>
    </source>
</reference>
<proteinExistence type="predicted"/>
<protein>
    <submittedName>
        <fullName evidence="2">Uncharacterized protein</fullName>
    </submittedName>
</protein>
<organism evidence="2 3">
    <name type="scientific">Malus baccata</name>
    <name type="common">Siberian crab apple</name>
    <name type="synonym">Pyrus baccata</name>
    <dbReference type="NCBI Taxonomy" id="106549"/>
    <lineage>
        <taxon>Eukaryota</taxon>
        <taxon>Viridiplantae</taxon>
        <taxon>Streptophyta</taxon>
        <taxon>Embryophyta</taxon>
        <taxon>Tracheophyta</taxon>
        <taxon>Spermatophyta</taxon>
        <taxon>Magnoliopsida</taxon>
        <taxon>eudicotyledons</taxon>
        <taxon>Gunneridae</taxon>
        <taxon>Pentapetalae</taxon>
        <taxon>rosids</taxon>
        <taxon>fabids</taxon>
        <taxon>Rosales</taxon>
        <taxon>Rosaceae</taxon>
        <taxon>Amygdaloideae</taxon>
        <taxon>Maleae</taxon>
        <taxon>Malus</taxon>
    </lineage>
</organism>
<dbReference type="EMBL" id="VIEB01000350">
    <property type="protein sequence ID" value="TQD94101.1"/>
    <property type="molecule type" value="Genomic_DNA"/>
</dbReference>
<name>A0A540M5T1_MALBA</name>
<dbReference type="STRING" id="106549.A0A540M5T1"/>
<accession>A0A540M5T1</accession>
<feature type="compositionally biased region" description="Basic and acidic residues" evidence="1">
    <location>
        <begin position="50"/>
        <end position="59"/>
    </location>
</feature>
<feature type="compositionally biased region" description="Basic residues" evidence="1">
    <location>
        <begin position="83"/>
        <end position="93"/>
    </location>
</feature>
<evidence type="ECO:0000256" key="1">
    <source>
        <dbReference type="SAM" id="MobiDB-lite"/>
    </source>
</evidence>
<dbReference type="AlphaFoldDB" id="A0A540M5T1"/>
<evidence type="ECO:0000313" key="2">
    <source>
        <dbReference type="EMBL" id="TQD94101.1"/>
    </source>
</evidence>
<comment type="caution">
    <text evidence="2">The sequence shown here is derived from an EMBL/GenBank/DDBJ whole genome shotgun (WGS) entry which is preliminary data.</text>
</comment>
<sequence length="93" mass="10368">MESDGFEYLKENCPLLQSELLKTVAGCDEELSGGEKTRSVWGQFSDGGDTNDRSVRQRTWENGGERSQSIWVPLSDGGDARGRSRSRSPRQDD</sequence>